<dbReference type="InterPro" id="IPR051364">
    <property type="entry name" value="Cytokinesis/Rho-signaling"/>
</dbReference>
<dbReference type="AlphaFoldDB" id="A0A060XU92"/>
<name>A0A060XU92_ONCMY</name>
<sequence length="236" mass="25576">MTFVLSDDSLIELNQHPTASTMPPLNTQRTSNFSLVGSHKISLASLGQSKFPLDKMKFEGKIRRLLGDEFQEKVPFLSPLEGNIYLQLDSESHSNVQHQGFLVSLFFVDSIRFDLSCILSCSCPLYFLYCRQQHTTLHTTAGLLLKLSIVGPGQSLDGRPDAAGSGVGGPVGGTLSSGLKISQCPRAVIGDTALCRVSSFGWDVKRVSCLSEVIKDPVALIVRVGVLTPPSPWTLL</sequence>
<reference evidence="1" key="1">
    <citation type="journal article" date="2014" name="Nat. Commun.">
        <title>The rainbow trout genome provides novel insights into evolution after whole-genome duplication in vertebrates.</title>
        <authorList>
            <person name="Berthelot C."/>
            <person name="Brunet F."/>
            <person name="Chalopin D."/>
            <person name="Juanchich A."/>
            <person name="Bernard M."/>
            <person name="Noel B."/>
            <person name="Bento P."/>
            <person name="Da Silva C."/>
            <person name="Labadie K."/>
            <person name="Alberti A."/>
            <person name="Aury J.M."/>
            <person name="Louis A."/>
            <person name="Dehais P."/>
            <person name="Bardou P."/>
            <person name="Montfort J."/>
            <person name="Klopp C."/>
            <person name="Cabau C."/>
            <person name="Gaspin C."/>
            <person name="Thorgaard G.H."/>
            <person name="Boussaha M."/>
            <person name="Quillet E."/>
            <person name="Guyomard R."/>
            <person name="Galiana D."/>
            <person name="Bobe J."/>
            <person name="Volff J.N."/>
            <person name="Genet C."/>
            <person name="Wincker P."/>
            <person name="Jaillon O."/>
            <person name="Roest Crollius H."/>
            <person name="Guiguen Y."/>
        </authorList>
    </citation>
    <scope>NUCLEOTIDE SEQUENCE [LARGE SCALE GENOMIC DNA]</scope>
</reference>
<proteinExistence type="predicted"/>
<dbReference type="GO" id="GO:0000915">
    <property type="term" value="P:actomyosin contractile ring assembly"/>
    <property type="evidence" value="ECO:0007669"/>
    <property type="project" value="TreeGrafter"/>
</dbReference>
<dbReference type="GO" id="GO:0005826">
    <property type="term" value="C:actomyosin contractile ring"/>
    <property type="evidence" value="ECO:0007669"/>
    <property type="project" value="TreeGrafter"/>
</dbReference>
<evidence type="ECO:0000313" key="2">
    <source>
        <dbReference type="Proteomes" id="UP000193380"/>
    </source>
</evidence>
<dbReference type="STRING" id="8022.A0A060XU92"/>
<gene>
    <name evidence="1" type="ORF">GSONMT00039489001</name>
</gene>
<evidence type="ECO:0000313" key="1">
    <source>
        <dbReference type="EMBL" id="CDQ82847.1"/>
    </source>
</evidence>
<dbReference type="PANTHER" id="PTHR21538">
    <property type="entry name" value="ANILLIN/RHOTEKIN RTKN"/>
    <property type="match status" value="1"/>
</dbReference>
<dbReference type="PaxDb" id="8022-A0A060XU92"/>
<organism evidence="1 2">
    <name type="scientific">Oncorhynchus mykiss</name>
    <name type="common">Rainbow trout</name>
    <name type="synonym">Salmo gairdneri</name>
    <dbReference type="NCBI Taxonomy" id="8022"/>
    <lineage>
        <taxon>Eukaryota</taxon>
        <taxon>Metazoa</taxon>
        <taxon>Chordata</taxon>
        <taxon>Craniata</taxon>
        <taxon>Vertebrata</taxon>
        <taxon>Euteleostomi</taxon>
        <taxon>Actinopterygii</taxon>
        <taxon>Neopterygii</taxon>
        <taxon>Teleostei</taxon>
        <taxon>Protacanthopterygii</taxon>
        <taxon>Salmoniformes</taxon>
        <taxon>Salmonidae</taxon>
        <taxon>Salmoninae</taxon>
        <taxon>Oncorhynchus</taxon>
    </lineage>
</organism>
<feature type="non-terminal residue" evidence="1">
    <location>
        <position position="236"/>
    </location>
</feature>
<dbReference type="GO" id="GO:0000281">
    <property type="term" value="P:mitotic cytokinesis"/>
    <property type="evidence" value="ECO:0007669"/>
    <property type="project" value="TreeGrafter"/>
</dbReference>
<dbReference type="GO" id="GO:0031106">
    <property type="term" value="P:septin ring organization"/>
    <property type="evidence" value="ECO:0007669"/>
    <property type="project" value="TreeGrafter"/>
</dbReference>
<dbReference type="EMBL" id="FR906059">
    <property type="protein sequence ID" value="CDQ82847.1"/>
    <property type="molecule type" value="Genomic_DNA"/>
</dbReference>
<accession>A0A060XU92</accession>
<dbReference type="PANTHER" id="PTHR21538:SF26">
    <property type="entry name" value="ANILLIN ISOFORM X1"/>
    <property type="match status" value="1"/>
</dbReference>
<reference evidence="1" key="2">
    <citation type="submission" date="2014-03" db="EMBL/GenBank/DDBJ databases">
        <authorList>
            <person name="Genoscope - CEA"/>
        </authorList>
    </citation>
    <scope>NUCLEOTIDE SEQUENCE</scope>
</reference>
<dbReference type="Proteomes" id="UP000193380">
    <property type="component" value="Unassembled WGS sequence"/>
</dbReference>
<protein>
    <submittedName>
        <fullName evidence="1">Uncharacterized protein</fullName>
    </submittedName>
</protein>